<evidence type="ECO:0000313" key="2">
    <source>
        <dbReference type="EMBL" id="PHQ36983.1"/>
    </source>
</evidence>
<dbReference type="InterPro" id="IPR027417">
    <property type="entry name" value="P-loop_NTPase"/>
</dbReference>
<dbReference type="Proteomes" id="UP000225740">
    <property type="component" value="Unassembled WGS sequence"/>
</dbReference>
<dbReference type="Gene3D" id="3.40.50.300">
    <property type="entry name" value="P-loop containing nucleotide triphosphate hydrolases"/>
    <property type="match status" value="1"/>
</dbReference>
<comment type="caution">
    <text evidence="2">The sequence shown here is derived from an EMBL/GenBank/DDBJ whole genome shotgun (WGS) entry which is preliminary data.</text>
</comment>
<evidence type="ECO:0000259" key="1">
    <source>
        <dbReference type="Pfam" id="PF13614"/>
    </source>
</evidence>
<dbReference type="SUPFAM" id="SSF52540">
    <property type="entry name" value="P-loop containing nucleoside triphosphate hydrolases"/>
    <property type="match status" value="1"/>
</dbReference>
<dbReference type="InterPro" id="IPR050678">
    <property type="entry name" value="DNA_Partitioning_ATPase"/>
</dbReference>
<dbReference type="EMBL" id="NIZW01000001">
    <property type="protein sequence ID" value="PHQ36983.1"/>
    <property type="molecule type" value="Genomic_DNA"/>
</dbReference>
<dbReference type="PANTHER" id="PTHR13696">
    <property type="entry name" value="P-LOOP CONTAINING NUCLEOSIDE TRIPHOSPHATE HYDROLASE"/>
    <property type="match status" value="1"/>
</dbReference>
<gene>
    <name evidence="2" type="ORF">CEE69_00985</name>
</gene>
<sequence>MTKLLDDQPTALRPFDQRSQSLAQDCKLQSYWRNMPTTFCLINQKGGCGKSSTCFHLAGAFAAQGANVLLLDMDPQGSLSQGFLGSSIVESLESDQTLAMLFDEARFFAKRDQILRPTQFEGITLCPANQLLAPFNAPEPEKTGMLQYAIREFVAEQSGFDIVLIDCPPNLYRCSWTAMVAADQVLIPVPPEDFGTQGLRAVHQCVEQVRSLNPNLQDLKHLVTRSDCRLLVHRMYEQKLRDMYGETVMETVIPEASAFKVALTRRCPVQFHDSKSKAAKLTNCLAREILDRIGTNESTRKVA</sequence>
<protein>
    <submittedName>
        <fullName evidence="2">Cobyrinic acid a,c-diamide synthase</fullName>
    </submittedName>
</protein>
<name>A0A2G1WD66_9BACT</name>
<keyword evidence="3" id="KW-1185">Reference proteome</keyword>
<proteinExistence type="predicted"/>
<dbReference type="Pfam" id="PF13614">
    <property type="entry name" value="AAA_31"/>
    <property type="match status" value="1"/>
</dbReference>
<evidence type="ECO:0000313" key="3">
    <source>
        <dbReference type="Proteomes" id="UP000225740"/>
    </source>
</evidence>
<dbReference type="InterPro" id="IPR025669">
    <property type="entry name" value="AAA_dom"/>
</dbReference>
<feature type="domain" description="AAA" evidence="1">
    <location>
        <begin position="39"/>
        <end position="217"/>
    </location>
</feature>
<accession>A0A2G1WD66</accession>
<organism evidence="2 3">
    <name type="scientific">Rhodopirellula bahusiensis</name>
    <dbReference type="NCBI Taxonomy" id="2014065"/>
    <lineage>
        <taxon>Bacteria</taxon>
        <taxon>Pseudomonadati</taxon>
        <taxon>Planctomycetota</taxon>
        <taxon>Planctomycetia</taxon>
        <taxon>Pirellulales</taxon>
        <taxon>Pirellulaceae</taxon>
        <taxon>Rhodopirellula</taxon>
    </lineage>
</organism>
<dbReference type="AlphaFoldDB" id="A0A2G1WD66"/>
<dbReference type="CDD" id="cd02042">
    <property type="entry name" value="ParAB_family"/>
    <property type="match status" value="1"/>
</dbReference>
<dbReference type="PANTHER" id="PTHR13696:SF98">
    <property type="entry name" value="PLASMID PARTITION PROTEIN A"/>
    <property type="match status" value="1"/>
</dbReference>
<reference evidence="2 3" key="1">
    <citation type="submission" date="2017-06" db="EMBL/GenBank/DDBJ databases">
        <title>Description of Rhodopirellula bahusiensis sp. nov.</title>
        <authorList>
            <person name="Kizina J."/>
            <person name="Harder J."/>
        </authorList>
    </citation>
    <scope>NUCLEOTIDE SEQUENCE [LARGE SCALE GENOMIC DNA]</scope>
    <source>
        <strain evidence="2 3">SWK21</strain>
    </source>
</reference>